<name>A0ABT6WNN8_9ACTN</name>
<dbReference type="Proteomes" id="UP001241758">
    <property type="component" value="Unassembled WGS sequence"/>
</dbReference>
<evidence type="ECO:0000313" key="3">
    <source>
        <dbReference type="EMBL" id="MDI6101344.1"/>
    </source>
</evidence>
<accession>A0ABT6WNN8</accession>
<keyword evidence="2" id="KW-0812">Transmembrane</keyword>
<gene>
    <name evidence="3" type="ORF">QLQ12_22260</name>
</gene>
<evidence type="ECO:0000256" key="2">
    <source>
        <dbReference type="SAM" id="Phobius"/>
    </source>
</evidence>
<feature type="transmembrane region" description="Helical" evidence="2">
    <location>
        <begin position="89"/>
        <end position="106"/>
    </location>
</feature>
<sequence length="348" mass="34218">MTCRLLLIAYAGLAGILPAAGRPWLAVPLCLAALLATGGLWIRALPGVPTETGVPAIRAGLAAAAGLMTLPLVALLLHAADRPVRPGPLVIGCAAVVTVLGAGALLRERLAGRRTACSLGLPAQRRHAAGPAAASGSSPAAGSGTASETFPDAGSSTAPGSSALPAEDPATDSGDPPSPAGDLRPHPQRGYARTTAAVAIPVVLAVGVGAGAVRGYLTAPHPAEPGYLSVALNDWAAGIDSPVTVPPRGLVVPVRVTSAGLGESTGLLRLRVGGQVVASRRMTVAADSVRSLTVYVPALPADGCLRAIDISVGSTSTGFYARGLPGEGADLRGGGTGTSAPAGKQTAC</sequence>
<feature type="transmembrane region" description="Helical" evidence="2">
    <location>
        <begin position="24"/>
        <end position="44"/>
    </location>
</feature>
<proteinExistence type="predicted"/>
<feature type="region of interest" description="Disordered" evidence="1">
    <location>
        <begin position="128"/>
        <end position="188"/>
    </location>
</feature>
<dbReference type="RefSeq" id="WP_282762215.1">
    <property type="nucleotide sequence ID" value="NZ_JASCTH010000014.1"/>
</dbReference>
<comment type="caution">
    <text evidence="3">The sequence shown here is derived from an EMBL/GenBank/DDBJ whole genome shotgun (WGS) entry which is preliminary data.</text>
</comment>
<feature type="transmembrane region" description="Helical" evidence="2">
    <location>
        <begin position="56"/>
        <end position="77"/>
    </location>
</feature>
<dbReference type="EMBL" id="JASCTH010000014">
    <property type="protein sequence ID" value="MDI6101344.1"/>
    <property type="molecule type" value="Genomic_DNA"/>
</dbReference>
<evidence type="ECO:0000256" key="1">
    <source>
        <dbReference type="SAM" id="MobiDB-lite"/>
    </source>
</evidence>
<keyword evidence="4" id="KW-1185">Reference proteome</keyword>
<organism evidence="3 4">
    <name type="scientific">Actinoplanes sandaracinus</name>
    <dbReference type="NCBI Taxonomy" id="3045177"/>
    <lineage>
        <taxon>Bacteria</taxon>
        <taxon>Bacillati</taxon>
        <taxon>Actinomycetota</taxon>
        <taxon>Actinomycetes</taxon>
        <taxon>Micromonosporales</taxon>
        <taxon>Micromonosporaceae</taxon>
        <taxon>Actinoplanes</taxon>
    </lineage>
</organism>
<protein>
    <submittedName>
        <fullName evidence="3">Uncharacterized protein</fullName>
    </submittedName>
</protein>
<evidence type="ECO:0000313" key="4">
    <source>
        <dbReference type="Proteomes" id="UP001241758"/>
    </source>
</evidence>
<keyword evidence="2" id="KW-1133">Transmembrane helix</keyword>
<feature type="compositionally biased region" description="Low complexity" evidence="1">
    <location>
        <begin position="129"/>
        <end position="147"/>
    </location>
</feature>
<keyword evidence="2" id="KW-0472">Membrane</keyword>
<reference evidence="3 4" key="1">
    <citation type="submission" date="2023-05" db="EMBL/GenBank/DDBJ databases">
        <title>Actinoplanes sp. NEAU-A12 genome sequencing.</title>
        <authorList>
            <person name="Wang Z.-S."/>
        </authorList>
    </citation>
    <scope>NUCLEOTIDE SEQUENCE [LARGE SCALE GENOMIC DNA]</scope>
    <source>
        <strain evidence="3 4">NEAU-A12</strain>
    </source>
</reference>